<dbReference type="Proteomes" id="UP000697710">
    <property type="component" value="Unassembled WGS sequence"/>
</dbReference>
<sequence length="264" mass="29556">NNWDHLPDYPLTGAAYVSWVRSETHDFLLYAFYHPRDWTNRRISPRFLDSEHENDLEAFLAVVRRTRAEDGILEGGFVVHHDRMLPLVVAGSGWIARSGTARTLHVSAHAGVTRPVLVQEACGHGLLPWPDVGARDRRRTPEPTDPNVATSNQVVYYPADSTAGISEPRPQDRDASYRLIDIFEEHGIWSRRADPALFRGSRFVGDCSGGCGAGLRSCEEDKAAAPWGLGEPPGEIASDPARFVERHCHVPAPFSHRYLRNPYR</sequence>
<protein>
    <submittedName>
        <fullName evidence="2">Uncharacterized protein</fullName>
    </submittedName>
</protein>
<evidence type="ECO:0000313" key="3">
    <source>
        <dbReference type="Proteomes" id="UP000697710"/>
    </source>
</evidence>
<feature type="compositionally biased region" description="Basic and acidic residues" evidence="1">
    <location>
        <begin position="133"/>
        <end position="142"/>
    </location>
</feature>
<evidence type="ECO:0000313" key="2">
    <source>
        <dbReference type="EMBL" id="MCA9726586.1"/>
    </source>
</evidence>
<comment type="caution">
    <text evidence="2">The sequence shown here is derived from an EMBL/GenBank/DDBJ whole genome shotgun (WGS) entry which is preliminary data.</text>
</comment>
<evidence type="ECO:0000256" key="1">
    <source>
        <dbReference type="SAM" id="MobiDB-lite"/>
    </source>
</evidence>
<gene>
    <name evidence="2" type="ORF">KC729_02820</name>
</gene>
<proteinExistence type="predicted"/>
<organism evidence="2 3">
    <name type="scientific">Eiseniibacteriota bacterium</name>
    <dbReference type="NCBI Taxonomy" id="2212470"/>
    <lineage>
        <taxon>Bacteria</taxon>
        <taxon>Candidatus Eiseniibacteriota</taxon>
    </lineage>
</organism>
<feature type="region of interest" description="Disordered" evidence="1">
    <location>
        <begin position="132"/>
        <end position="153"/>
    </location>
</feature>
<accession>A0A956LWF8</accession>
<dbReference type="AlphaFoldDB" id="A0A956LWF8"/>
<reference evidence="2" key="2">
    <citation type="journal article" date="2021" name="Microbiome">
        <title>Successional dynamics and alternative stable states in a saline activated sludge microbial community over 9 years.</title>
        <authorList>
            <person name="Wang Y."/>
            <person name="Ye J."/>
            <person name="Ju F."/>
            <person name="Liu L."/>
            <person name="Boyd J.A."/>
            <person name="Deng Y."/>
            <person name="Parks D.H."/>
            <person name="Jiang X."/>
            <person name="Yin X."/>
            <person name="Woodcroft B.J."/>
            <person name="Tyson G.W."/>
            <person name="Hugenholtz P."/>
            <person name="Polz M.F."/>
            <person name="Zhang T."/>
        </authorList>
    </citation>
    <scope>NUCLEOTIDE SEQUENCE</scope>
    <source>
        <strain evidence="2">HKST-UBA01</strain>
    </source>
</reference>
<name>A0A956LWF8_UNCEI</name>
<feature type="non-terminal residue" evidence="2">
    <location>
        <position position="1"/>
    </location>
</feature>
<dbReference type="EMBL" id="JAGQHR010000045">
    <property type="protein sequence ID" value="MCA9726586.1"/>
    <property type="molecule type" value="Genomic_DNA"/>
</dbReference>
<reference evidence="2" key="1">
    <citation type="submission" date="2020-04" db="EMBL/GenBank/DDBJ databases">
        <authorList>
            <person name="Zhang T."/>
        </authorList>
    </citation>
    <scope>NUCLEOTIDE SEQUENCE</scope>
    <source>
        <strain evidence="2">HKST-UBA01</strain>
    </source>
</reference>